<reference evidence="2 3" key="1">
    <citation type="submission" date="2016-10" db="EMBL/GenBank/DDBJ databases">
        <authorList>
            <person name="de Groot N.N."/>
        </authorList>
    </citation>
    <scope>NUCLEOTIDE SEQUENCE [LARGE SCALE GENOMIC DNA]</scope>
    <source>
        <strain evidence="2 3">ATCC 35022</strain>
    </source>
</reference>
<feature type="transmembrane region" description="Helical" evidence="1">
    <location>
        <begin position="81"/>
        <end position="100"/>
    </location>
</feature>
<evidence type="ECO:0000313" key="2">
    <source>
        <dbReference type="EMBL" id="SDB36667.1"/>
    </source>
</evidence>
<sequence length="101" mass="11286">MTRPTDPYSIDATMDPAQEAAADSLPPPPHSAMNERPLAQYEVHPAARYFRRGPWENAATIVIALGVIMLMQPFSLFLYGWSFATILFGTVMFIIVSHFVD</sequence>
<gene>
    <name evidence="2" type="ORF">SAMN02982931_02780</name>
</gene>
<name>A0A1G6CUQ6_9HYPH</name>
<keyword evidence="3" id="KW-1185">Reference proteome</keyword>
<protein>
    <submittedName>
        <fullName evidence="2">Uncharacterized protein</fullName>
    </submittedName>
</protein>
<dbReference type="AlphaFoldDB" id="A0A1G6CUQ6"/>
<feature type="transmembrane region" description="Helical" evidence="1">
    <location>
        <begin position="58"/>
        <end position="75"/>
    </location>
</feature>
<organism evidence="2 3">
    <name type="scientific">Bauldia litoralis</name>
    <dbReference type="NCBI Taxonomy" id="665467"/>
    <lineage>
        <taxon>Bacteria</taxon>
        <taxon>Pseudomonadati</taxon>
        <taxon>Pseudomonadota</taxon>
        <taxon>Alphaproteobacteria</taxon>
        <taxon>Hyphomicrobiales</taxon>
        <taxon>Kaistiaceae</taxon>
        <taxon>Bauldia</taxon>
    </lineage>
</organism>
<accession>A0A1G6CUQ6</accession>
<dbReference type="EMBL" id="FMXQ01000005">
    <property type="protein sequence ID" value="SDB36667.1"/>
    <property type="molecule type" value="Genomic_DNA"/>
</dbReference>
<proteinExistence type="predicted"/>
<keyword evidence="1" id="KW-0472">Membrane</keyword>
<dbReference type="STRING" id="665467.SAMN02982931_02780"/>
<evidence type="ECO:0000313" key="3">
    <source>
        <dbReference type="Proteomes" id="UP000199071"/>
    </source>
</evidence>
<evidence type="ECO:0000256" key="1">
    <source>
        <dbReference type="SAM" id="Phobius"/>
    </source>
</evidence>
<keyword evidence="1" id="KW-1133">Transmembrane helix</keyword>
<dbReference type="Proteomes" id="UP000199071">
    <property type="component" value="Unassembled WGS sequence"/>
</dbReference>
<keyword evidence="1" id="KW-0812">Transmembrane</keyword>